<dbReference type="GO" id="GO:0004519">
    <property type="term" value="F:endonuclease activity"/>
    <property type="evidence" value="ECO:0007669"/>
    <property type="project" value="InterPro"/>
</dbReference>
<proteinExistence type="predicted"/>
<name>A0A6J5L098_9CAUD</name>
<dbReference type="InterPro" id="IPR027417">
    <property type="entry name" value="P-loop_NTPase"/>
</dbReference>
<dbReference type="PANTHER" id="PTHR41287:SF1">
    <property type="entry name" value="PROTEIN YMFN"/>
    <property type="match status" value="1"/>
</dbReference>
<evidence type="ECO:0000259" key="2">
    <source>
        <dbReference type="Pfam" id="PF20441"/>
    </source>
</evidence>
<accession>A0A6J5L098</accession>
<feature type="domain" description="Terminase large subunit-like endonuclease" evidence="2">
    <location>
        <begin position="263"/>
        <end position="538"/>
    </location>
</feature>
<dbReference type="InterPro" id="IPR046461">
    <property type="entry name" value="TerL_ATPase"/>
</dbReference>
<reference evidence="3" key="1">
    <citation type="submission" date="2020-04" db="EMBL/GenBank/DDBJ databases">
        <authorList>
            <person name="Chiriac C."/>
            <person name="Salcher M."/>
            <person name="Ghai R."/>
            <person name="Kavagutti S V."/>
        </authorList>
    </citation>
    <scope>NUCLEOTIDE SEQUENCE</scope>
</reference>
<dbReference type="Pfam" id="PF03354">
    <property type="entry name" value="TerL_ATPase"/>
    <property type="match status" value="1"/>
</dbReference>
<sequence length="556" mass="62729">MNWQDGVAYAHAVAKGEINVCNDVRLACQRFINQYENREWEWVFDERFPSHVIQFASTLKHTKGPQAGEAITLEPFQLLLICAIYGFRSKKDLSKRMVTDVILFIPRKAGKSTISAVLGLYELLCGDAGPEVFTLATNREQATIVFDASKGFIDAMPKELADLFVPSKYMIGKRGDSQSMFKALSRDTKKSGDGKNPSCVVIDEAAQITDRNSIEVLHSGMVARQNPLRVYITTASFTKDTKFYEDLSMYQSMLRGEASDNPRWFGLMYGLDLGDDWQDPVNWRKANPMHGISVYDDAIAQRAEEAKHKPAALNEFLCKTLNVWVSANAAWLDRQHWDDPVCILINPRKDPEAVFMGFDLAATRDLNSVCTFKRFGEMDYEAEWQFFLPEESLTFIPKHYLDIFQVAIKSGILKLTEGNVMDDREISEYIINQQCQRYNVKEVGYDAYNAASLVARLHDAGVPVKKVGQGMAVLNNPSKYIEKLILNKQIKHDGNPFVGWQLGNCECYTDVNGNIKVRKNEADKAAKVDGIISMIIAAHCSLDNPYVSDSFGFRAF</sequence>
<dbReference type="InterPro" id="IPR046462">
    <property type="entry name" value="TerL_nuclease"/>
</dbReference>
<dbReference type="PANTHER" id="PTHR41287">
    <property type="match status" value="1"/>
</dbReference>
<dbReference type="Gene3D" id="3.40.50.300">
    <property type="entry name" value="P-loop containing nucleotide triphosphate hydrolases"/>
    <property type="match status" value="1"/>
</dbReference>
<protein>
    <submittedName>
        <fullName evidence="3">COG4626 Phage terminase-like protein, large subunit</fullName>
    </submittedName>
</protein>
<feature type="domain" description="Terminase large subunit-like ATPase" evidence="1">
    <location>
        <begin position="75"/>
        <end position="248"/>
    </location>
</feature>
<organism evidence="3">
    <name type="scientific">uncultured Caudovirales phage</name>
    <dbReference type="NCBI Taxonomy" id="2100421"/>
    <lineage>
        <taxon>Viruses</taxon>
        <taxon>Duplodnaviria</taxon>
        <taxon>Heunggongvirae</taxon>
        <taxon>Uroviricota</taxon>
        <taxon>Caudoviricetes</taxon>
        <taxon>Peduoviridae</taxon>
        <taxon>Maltschvirus</taxon>
        <taxon>Maltschvirus maltsch</taxon>
    </lineage>
</organism>
<evidence type="ECO:0000313" key="3">
    <source>
        <dbReference type="EMBL" id="CAB4126955.1"/>
    </source>
</evidence>
<gene>
    <name evidence="3" type="ORF">UFOVP79_37</name>
</gene>
<dbReference type="EMBL" id="LR796207">
    <property type="protein sequence ID" value="CAB4126955.1"/>
    <property type="molecule type" value="Genomic_DNA"/>
</dbReference>
<evidence type="ECO:0000259" key="1">
    <source>
        <dbReference type="Pfam" id="PF03354"/>
    </source>
</evidence>
<dbReference type="Pfam" id="PF20441">
    <property type="entry name" value="TerL_nuclease"/>
    <property type="match status" value="1"/>
</dbReference>
<dbReference type="InterPro" id="IPR005021">
    <property type="entry name" value="Terminase_largesu-like"/>
</dbReference>